<feature type="compositionally biased region" description="Low complexity" evidence="1">
    <location>
        <begin position="93"/>
        <end position="175"/>
    </location>
</feature>
<name>A0A9P9ISV3_9HYPO</name>
<feature type="region of interest" description="Disordered" evidence="1">
    <location>
        <begin position="1"/>
        <end position="22"/>
    </location>
</feature>
<dbReference type="Proteomes" id="UP000738349">
    <property type="component" value="Unassembled WGS sequence"/>
</dbReference>
<proteinExistence type="predicted"/>
<reference evidence="2" key="1">
    <citation type="journal article" date="2021" name="Nat. Commun.">
        <title>Genetic determinants of endophytism in the Arabidopsis root mycobiome.</title>
        <authorList>
            <person name="Mesny F."/>
            <person name="Miyauchi S."/>
            <person name="Thiergart T."/>
            <person name="Pickel B."/>
            <person name="Atanasova L."/>
            <person name="Karlsson M."/>
            <person name="Huettel B."/>
            <person name="Barry K.W."/>
            <person name="Haridas S."/>
            <person name="Chen C."/>
            <person name="Bauer D."/>
            <person name="Andreopoulos W."/>
            <person name="Pangilinan J."/>
            <person name="LaButti K."/>
            <person name="Riley R."/>
            <person name="Lipzen A."/>
            <person name="Clum A."/>
            <person name="Drula E."/>
            <person name="Henrissat B."/>
            <person name="Kohler A."/>
            <person name="Grigoriev I.V."/>
            <person name="Martin F.M."/>
            <person name="Hacquard S."/>
        </authorList>
    </citation>
    <scope>NUCLEOTIDE SEQUENCE</scope>
    <source>
        <strain evidence="2">MPI-CAGE-AT-0147</strain>
    </source>
</reference>
<dbReference type="AlphaFoldDB" id="A0A9P9ISV3"/>
<organism evidence="2 3">
    <name type="scientific">Dactylonectria macrodidyma</name>
    <dbReference type="NCBI Taxonomy" id="307937"/>
    <lineage>
        <taxon>Eukaryota</taxon>
        <taxon>Fungi</taxon>
        <taxon>Dikarya</taxon>
        <taxon>Ascomycota</taxon>
        <taxon>Pezizomycotina</taxon>
        <taxon>Sordariomycetes</taxon>
        <taxon>Hypocreomycetidae</taxon>
        <taxon>Hypocreales</taxon>
        <taxon>Nectriaceae</taxon>
        <taxon>Dactylonectria</taxon>
    </lineage>
</organism>
<evidence type="ECO:0000313" key="2">
    <source>
        <dbReference type="EMBL" id="KAH7131176.1"/>
    </source>
</evidence>
<feature type="region of interest" description="Disordered" evidence="1">
    <location>
        <begin position="76"/>
        <end position="226"/>
    </location>
</feature>
<accession>A0A9P9ISV3</accession>
<dbReference type="OrthoDB" id="5106303at2759"/>
<keyword evidence="3" id="KW-1185">Reference proteome</keyword>
<comment type="caution">
    <text evidence="2">The sequence shown here is derived from an EMBL/GenBank/DDBJ whole genome shotgun (WGS) entry which is preliminary data.</text>
</comment>
<feature type="compositionally biased region" description="Polar residues" evidence="1">
    <location>
        <begin position="189"/>
        <end position="202"/>
    </location>
</feature>
<evidence type="ECO:0000256" key="1">
    <source>
        <dbReference type="SAM" id="MobiDB-lite"/>
    </source>
</evidence>
<dbReference type="EMBL" id="JAGMUV010000017">
    <property type="protein sequence ID" value="KAH7131176.1"/>
    <property type="molecule type" value="Genomic_DNA"/>
</dbReference>
<evidence type="ECO:0000313" key="3">
    <source>
        <dbReference type="Proteomes" id="UP000738349"/>
    </source>
</evidence>
<sequence>MARRRSERNRDPEAGIKNRRAGMNKKANTFYHLYGGEVLVLTKGQDGHWSGFQSHPGLIKKFAKLAVPEDQILAPSDFPARHKADESDSLLMSSSPSSSSQFSAATESTQSSSPSSSSQFSAATESTQSSSPSSSSQFSAATESTQSSSPFSSSQFSATTEGSVQSSSPSSSQSSATPDRPTYSAIALPSNSDSPPRSSMLQLPSGLLPGVRPGVSRLPQTAQPRPISMQQRRALLQLLEL</sequence>
<gene>
    <name evidence="2" type="ORF">EDB81DRAFT_859772</name>
</gene>
<protein>
    <submittedName>
        <fullName evidence="2">Uncharacterized protein</fullName>
    </submittedName>
</protein>